<keyword evidence="3 7" id="KW-0812">Transmembrane</keyword>
<dbReference type="AlphaFoldDB" id="A0A2S8GGD0"/>
<keyword evidence="5 7" id="KW-0472">Membrane</keyword>
<dbReference type="InterPro" id="IPR010432">
    <property type="entry name" value="RDD"/>
</dbReference>
<accession>A0A2S8GGD0</accession>
<gene>
    <name evidence="9" type="ORF">C5Y98_00095</name>
</gene>
<dbReference type="EMBL" id="PUIB01000001">
    <property type="protein sequence ID" value="PQO43350.1"/>
    <property type="molecule type" value="Genomic_DNA"/>
</dbReference>
<evidence type="ECO:0000313" key="10">
    <source>
        <dbReference type="Proteomes" id="UP000239388"/>
    </source>
</evidence>
<feature type="transmembrane region" description="Helical" evidence="7">
    <location>
        <begin position="87"/>
        <end position="114"/>
    </location>
</feature>
<keyword evidence="2" id="KW-1003">Cell membrane</keyword>
<comment type="subcellular location">
    <subcellularLocation>
        <location evidence="1">Cell membrane</location>
        <topology evidence="1">Multi-pass membrane protein</topology>
    </subcellularLocation>
</comment>
<dbReference type="Pfam" id="PF06271">
    <property type="entry name" value="RDD"/>
    <property type="match status" value="1"/>
</dbReference>
<evidence type="ECO:0000313" key="9">
    <source>
        <dbReference type="EMBL" id="PQO43350.1"/>
    </source>
</evidence>
<evidence type="ECO:0000259" key="8">
    <source>
        <dbReference type="Pfam" id="PF06271"/>
    </source>
</evidence>
<organism evidence="9 10">
    <name type="scientific">Blastopirellula marina</name>
    <dbReference type="NCBI Taxonomy" id="124"/>
    <lineage>
        <taxon>Bacteria</taxon>
        <taxon>Pseudomonadati</taxon>
        <taxon>Planctomycetota</taxon>
        <taxon>Planctomycetia</taxon>
        <taxon>Pirellulales</taxon>
        <taxon>Pirellulaceae</taxon>
        <taxon>Blastopirellula</taxon>
    </lineage>
</organism>
<evidence type="ECO:0000256" key="4">
    <source>
        <dbReference type="ARBA" id="ARBA00022989"/>
    </source>
</evidence>
<feature type="transmembrane region" description="Helical" evidence="7">
    <location>
        <begin position="135"/>
        <end position="157"/>
    </location>
</feature>
<sequence>MDSAVEQNPFASPQCDHTRTDPLAPDRQILPSRWRRLFAALLDILVILIAALLPLFLWTRAEYAGNNQAPTKTARVLTNSADIFWSIAYAAATIAALSVLCYCLLNGYLLYARGQTIGKAIFKMKIVRRDGSRAGLMRLIFVRYVPSAIYSIAAVYFSDPIMREGLGLFGFGLGLAFLCSPLLDLLFIFTKEKRCLHDYLANTIVVKANPQ</sequence>
<comment type="caution">
    <text evidence="9">The sequence shown here is derived from an EMBL/GenBank/DDBJ whole genome shotgun (WGS) entry which is preliminary data.</text>
</comment>
<feature type="region of interest" description="Disordered" evidence="6">
    <location>
        <begin position="1"/>
        <end position="23"/>
    </location>
</feature>
<feature type="transmembrane region" description="Helical" evidence="7">
    <location>
        <begin position="37"/>
        <end position="58"/>
    </location>
</feature>
<dbReference type="RefSeq" id="WP_105350371.1">
    <property type="nucleotide sequence ID" value="NZ_PUIB01000001.1"/>
</dbReference>
<dbReference type="Proteomes" id="UP000239388">
    <property type="component" value="Unassembled WGS sequence"/>
</dbReference>
<evidence type="ECO:0000256" key="6">
    <source>
        <dbReference type="SAM" id="MobiDB-lite"/>
    </source>
</evidence>
<keyword evidence="4 7" id="KW-1133">Transmembrane helix</keyword>
<proteinExistence type="predicted"/>
<dbReference type="PANTHER" id="PTHR36115">
    <property type="entry name" value="PROLINE-RICH ANTIGEN HOMOLOG-RELATED"/>
    <property type="match status" value="1"/>
</dbReference>
<dbReference type="InterPro" id="IPR051791">
    <property type="entry name" value="Pra-immunoreactive"/>
</dbReference>
<reference evidence="9 10" key="1">
    <citation type="submission" date="2018-02" db="EMBL/GenBank/DDBJ databases">
        <title>Comparative genomes isolates from brazilian mangrove.</title>
        <authorList>
            <person name="Araujo J.E."/>
            <person name="Taketani R.G."/>
            <person name="Silva M.C.P."/>
            <person name="Loureco M.V."/>
            <person name="Andreote F.D."/>
        </authorList>
    </citation>
    <scope>NUCLEOTIDE SEQUENCE [LARGE SCALE GENOMIC DNA]</scope>
    <source>
        <strain evidence="9 10">NAP PRIS-MGV</strain>
    </source>
</reference>
<evidence type="ECO:0000256" key="1">
    <source>
        <dbReference type="ARBA" id="ARBA00004651"/>
    </source>
</evidence>
<name>A0A2S8GGD0_9BACT</name>
<feature type="compositionally biased region" description="Polar residues" evidence="6">
    <location>
        <begin position="1"/>
        <end position="11"/>
    </location>
</feature>
<protein>
    <recommendedName>
        <fullName evidence="8">RDD domain-containing protein</fullName>
    </recommendedName>
</protein>
<evidence type="ECO:0000256" key="7">
    <source>
        <dbReference type="SAM" id="Phobius"/>
    </source>
</evidence>
<evidence type="ECO:0000256" key="2">
    <source>
        <dbReference type="ARBA" id="ARBA00022475"/>
    </source>
</evidence>
<evidence type="ECO:0000256" key="3">
    <source>
        <dbReference type="ARBA" id="ARBA00022692"/>
    </source>
</evidence>
<feature type="transmembrane region" description="Helical" evidence="7">
    <location>
        <begin position="169"/>
        <end position="189"/>
    </location>
</feature>
<evidence type="ECO:0000256" key="5">
    <source>
        <dbReference type="ARBA" id="ARBA00023136"/>
    </source>
</evidence>
<dbReference type="OrthoDB" id="8612316at2"/>
<dbReference type="GO" id="GO:0005886">
    <property type="term" value="C:plasma membrane"/>
    <property type="evidence" value="ECO:0007669"/>
    <property type="project" value="UniProtKB-SubCell"/>
</dbReference>
<feature type="domain" description="RDD" evidence="8">
    <location>
        <begin position="31"/>
        <end position="202"/>
    </location>
</feature>